<accession>A0A067EPZ7</accession>
<reference evidence="7 8" key="1">
    <citation type="submission" date="2014-04" db="EMBL/GenBank/DDBJ databases">
        <authorList>
            <consortium name="International Citrus Genome Consortium"/>
            <person name="Gmitter F."/>
            <person name="Chen C."/>
            <person name="Farmerie W."/>
            <person name="Harkins T."/>
            <person name="Desany B."/>
            <person name="Mohiuddin M."/>
            <person name="Kodira C."/>
            <person name="Borodovsky M."/>
            <person name="Lomsadze A."/>
            <person name="Burns P."/>
            <person name="Jenkins J."/>
            <person name="Prochnik S."/>
            <person name="Shu S."/>
            <person name="Chapman J."/>
            <person name="Pitluck S."/>
            <person name="Schmutz J."/>
            <person name="Rokhsar D."/>
        </authorList>
    </citation>
    <scope>NUCLEOTIDE SEQUENCE</scope>
</reference>
<dbReference type="GO" id="GO:0004527">
    <property type="term" value="F:exonuclease activity"/>
    <property type="evidence" value="ECO:0007669"/>
    <property type="project" value="UniProtKB-KW"/>
</dbReference>
<dbReference type="PANTHER" id="PTHR12341:SF74">
    <property type="entry name" value="5'-3' EXORIBONUCLEASE 4"/>
    <property type="match status" value="1"/>
</dbReference>
<proteinExistence type="inferred from homology"/>
<evidence type="ECO:0000313" key="7">
    <source>
        <dbReference type="EMBL" id="KDO53272.1"/>
    </source>
</evidence>
<dbReference type="InterPro" id="IPR027073">
    <property type="entry name" value="5_3_exoribonuclease"/>
</dbReference>
<comment type="similarity">
    <text evidence="1">Belongs to the 5'-3' exonuclease family. XRN2/RAT1 subfamily.</text>
</comment>
<evidence type="ECO:0000259" key="6">
    <source>
        <dbReference type="Pfam" id="PF17846"/>
    </source>
</evidence>
<dbReference type="Pfam" id="PF17846">
    <property type="entry name" value="XRN_M"/>
    <property type="match status" value="1"/>
</dbReference>
<dbReference type="InterPro" id="IPR041412">
    <property type="entry name" value="Xrn1_helical"/>
</dbReference>
<evidence type="ECO:0000256" key="4">
    <source>
        <dbReference type="ARBA" id="ARBA00022801"/>
    </source>
</evidence>
<dbReference type="Gene3D" id="1.25.40.1050">
    <property type="match status" value="1"/>
</dbReference>
<protein>
    <recommendedName>
        <fullName evidence="6">Xrn1 helical domain-containing protein</fullName>
    </recommendedName>
</protein>
<dbReference type="AlphaFoldDB" id="A0A067EPZ7"/>
<keyword evidence="4" id="KW-0378">Hydrolase</keyword>
<evidence type="ECO:0000256" key="1">
    <source>
        <dbReference type="ARBA" id="ARBA00006994"/>
    </source>
</evidence>
<dbReference type="eggNOG" id="KOG2044">
    <property type="taxonomic scope" value="Eukaryota"/>
</dbReference>
<dbReference type="PANTHER" id="PTHR12341">
    <property type="entry name" value="5'-&gt;3' EXORIBONUCLEASE"/>
    <property type="match status" value="1"/>
</dbReference>
<organism evidence="7 8">
    <name type="scientific">Citrus sinensis</name>
    <name type="common">Sweet orange</name>
    <name type="synonym">Citrus aurantium var. sinensis</name>
    <dbReference type="NCBI Taxonomy" id="2711"/>
    <lineage>
        <taxon>Eukaryota</taxon>
        <taxon>Viridiplantae</taxon>
        <taxon>Streptophyta</taxon>
        <taxon>Embryophyta</taxon>
        <taxon>Tracheophyta</taxon>
        <taxon>Spermatophyta</taxon>
        <taxon>Magnoliopsida</taxon>
        <taxon>eudicotyledons</taxon>
        <taxon>Gunneridae</taxon>
        <taxon>Pentapetalae</taxon>
        <taxon>rosids</taxon>
        <taxon>malvids</taxon>
        <taxon>Sapindales</taxon>
        <taxon>Rutaceae</taxon>
        <taxon>Aurantioideae</taxon>
        <taxon>Citrus</taxon>
    </lineage>
</organism>
<evidence type="ECO:0000256" key="5">
    <source>
        <dbReference type="ARBA" id="ARBA00022839"/>
    </source>
</evidence>
<keyword evidence="2" id="KW-0507">mRNA processing</keyword>
<dbReference type="Proteomes" id="UP000027120">
    <property type="component" value="Unassembled WGS sequence"/>
</dbReference>
<sequence length="546" mass="62504">AYEYNEAMKLNARRESSEELLQAPVAVADTVKLGEPGYKERYYADKFEISNPEEIDKVKKDVVLKYVEGLCWVCRYYYQDVCSWQWFYPYHYAPFASDLKDLSDLEITFFLGEPFRPFDQLMGTLPAASSSALPEKYRNLMTDPSSPIYKFYPPDFQIDMNGKRFAWQGVVKLPFIDEKLLLRQTKKLEVFLTEEELFRNSVMLDLLYVHPQHPLYQQITLYCQLYHQLPPQDRFAWEIDVNASGGMNGYIWLCERNGLRSIIPSPVKGLPDIERNQAINVTYLNPQKHRHIPEPPKGATIPAKTLKPIDIKPFPTLWHEDNSRRQQGRERPQVPGAIAGPVLGEAAHRLIKNTLNYKPNGSPGFFEQPSYHNFQGNYANAVTRLRPAAPSGHERGYGDESRYNYGNYNYPQGMRGNSRFPVPSNGMQGNKHHARMQERFQHQDLGTGMSALAIEESTRSRPPIVMLSRVQNSGYSGNPSQQFLPNMGPLPPPPNNWINRAAAGEPAMYNGHESASGGAYEKQQVKKVYQIKTRLPYETSDPLNQK</sequence>
<keyword evidence="8" id="KW-1185">Reference proteome</keyword>
<dbReference type="PaxDb" id="2711-XP_006471738.1"/>
<evidence type="ECO:0000256" key="3">
    <source>
        <dbReference type="ARBA" id="ARBA00022722"/>
    </source>
</evidence>
<feature type="domain" description="Xrn1 helical" evidence="6">
    <location>
        <begin position="21"/>
        <end position="311"/>
    </location>
</feature>
<keyword evidence="5" id="KW-0269">Exonuclease</keyword>
<gene>
    <name evidence="7" type="ORF">CISIN_1g0021472mg</name>
</gene>
<keyword evidence="3" id="KW-0540">Nuclease</keyword>
<dbReference type="STRING" id="2711.A0A067EPZ7"/>
<evidence type="ECO:0000256" key="2">
    <source>
        <dbReference type="ARBA" id="ARBA00022664"/>
    </source>
</evidence>
<dbReference type="GO" id="GO:0006397">
    <property type="term" value="P:mRNA processing"/>
    <property type="evidence" value="ECO:0007669"/>
    <property type="project" value="UniProtKB-KW"/>
</dbReference>
<feature type="non-terminal residue" evidence="7">
    <location>
        <position position="1"/>
    </location>
</feature>
<dbReference type="FunFam" id="1.25.40.1050:FF:000002">
    <property type="entry name" value="5'-3' exoribonuclease"/>
    <property type="match status" value="1"/>
</dbReference>
<evidence type="ECO:0000313" key="8">
    <source>
        <dbReference type="Proteomes" id="UP000027120"/>
    </source>
</evidence>
<dbReference type="EMBL" id="KK785016">
    <property type="protein sequence ID" value="KDO53272.1"/>
    <property type="molecule type" value="Genomic_DNA"/>
</dbReference>
<name>A0A067EPZ7_CITSI</name>